<feature type="non-terminal residue" evidence="1">
    <location>
        <position position="1"/>
    </location>
</feature>
<organism evidence="1 2">
    <name type="scientific">Toxoplasma gondii MAS</name>
    <dbReference type="NCBI Taxonomy" id="943118"/>
    <lineage>
        <taxon>Eukaryota</taxon>
        <taxon>Sar</taxon>
        <taxon>Alveolata</taxon>
        <taxon>Apicomplexa</taxon>
        <taxon>Conoidasida</taxon>
        <taxon>Coccidia</taxon>
        <taxon>Eucoccidiorida</taxon>
        <taxon>Eimeriorina</taxon>
        <taxon>Sarcocystidae</taxon>
        <taxon>Toxoplasma</taxon>
    </lineage>
</organism>
<dbReference type="AlphaFoldDB" id="A0A086QYB8"/>
<accession>A0A086QYB8</accession>
<protein>
    <submittedName>
        <fullName evidence="1">Uncharacterized protein</fullName>
    </submittedName>
</protein>
<reference evidence="1 2" key="1">
    <citation type="submission" date="2014-04" db="EMBL/GenBank/DDBJ databases">
        <authorList>
            <person name="Sibley D."/>
            <person name="Venepally P."/>
            <person name="Karamycheva S."/>
            <person name="Hadjithomas M."/>
            <person name="Khan A."/>
            <person name="Brunk B."/>
            <person name="Roos D."/>
            <person name="Caler E."/>
            <person name="Lorenzi H."/>
        </authorList>
    </citation>
    <scope>NUCLEOTIDE SEQUENCE [LARGE SCALE GENOMIC DNA]</scope>
    <source>
        <strain evidence="1 2">MAS</strain>
    </source>
</reference>
<sequence>ADLRFEDDVKFADEDSAADSDLDEPIDY</sequence>
<name>A0A086QYB8_TOXGO</name>
<evidence type="ECO:0000313" key="2">
    <source>
        <dbReference type="Proteomes" id="UP000028821"/>
    </source>
</evidence>
<dbReference type="Proteomes" id="UP000028821">
    <property type="component" value="Unassembled WGS sequence"/>
</dbReference>
<dbReference type="EMBL" id="AEXC02000237">
    <property type="protein sequence ID" value="KFH17600.1"/>
    <property type="molecule type" value="Genomic_DNA"/>
</dbReference>
<gene>
    <name evidence="1" type="ORF">TGMAS_412910</name>
</gene>
<dbReference type="VEuPathDB" id="ToxoDB:TGMAS_412910"/>
<evidence type="ECO:0000313" key="1">
    <source>
        <dbReference type="EMBL" id="KFH17600.1"/>
    </source>
</evidence>
<comment type="caution">
    <text evidence="1">The sequence shown here is derived from an EMBL/GenBank/DDBJ whole genome shotgun (WGS) entry which is preliminary data.</text>
</comment>
<proteinExistence type="predicted"/>